<dbReference type="AlphaFoldDB" id="A0A396C198"/>
<gene>
    <name evidence="2" type="ORF">DW228_05995</name>
</gene>
<dbReference type="Proteomes" id="UP000266644">
    <property type="component" value="Unassembled WGS sequence"/>
</dbReference>
<dbReference type="Gene3D" id="2.60.40.2630">
    <property type="match status" value="1"/>
</dbReference>
<evidence type="ECO:0000313" key="3">
    <source>
        <dbReference type="Proteomes" id="UP000266644"/>
    </source>
</evidence>
<feature type="signal peptide" evidence="1">
    <location>
        <begin position="1"/>
        <end position="28"/>
    </location>
</feature>
<accession>A0A396C198</accession>
<evidence type="ECO:0000313" key="2">
    <source>
        <dbReference type="EMBL" id="RHH14348.1"/>
    </source>
</evidence>
<organism evidence="2 3">
    <name type="scientific">Bacteroides fragilis</name>
    <dbReference type="NCBI Taxonomy" id="817"/>
    <lineage>
        <taxon>Bacteria</taxon>
        <taxon>Pseudomonadati</taxon>
        <taxon>Bacteroidota</taxon>
        <taxon>Bacteroidia</taxon>
        <taxon>Bacteroidales</taxon>
        <taxon>Bacteroidaceae</taxon>
        <taxon>Bacteroides</taxon>
    </lineage>
</organism>
<protein>
    <recommendedName>
        <fullName evidence="4">Fibrobacter succinogenes major paralogous domain-containing protein</fullName>
    </recommendedName>
</protein>
<dbReference type="EMBL" id="QRJE01000008">
    <property type="protein sequence ID" value="RHH14348.1"/>
    <property type="molecule type" value="Genomic_DNA"/>
</dbReference>
<proteinExistence type="predicted"/>
<reference evidence="2 3" key="1">
    <citation type="submission" date="2018-08" db="EMBL/GenBank/DDBJ databases">
        <title>A genome reference for cultivated species of the human gut microbiota.</title>
        <authorList>
            <person name="Zou Y."/>
            <person name="Xue W."/>
            <person name="Luo G."/>
        </authorList>
    </citation>
    <scope>NUCLEOTIDE SEQUENCE [LARGE SCALE GENOMIC DNA]</scope>
    <source>
        <strain evidence="2 3">AM18-6</strain>
    </source>
</reference>
<evidence type="ECO:0000256" key="1">
    <source>
        <dbReference type="SAM" id="SignalP"/>
    </source>
</evidence>
<feature type="chain" id="PRO_5017374499" description="Fibrobacter succinogenes major paralogous domain-containing protein" evidence="1">
    <location>
        <begin position="29"/>
        <end position="691"/>
    </location>
</feature>
<keyword evidence="1" id="KW-0732">Signal</keyword>
<sequence length="691" mass="73772">MNTRVFFINNVGRSVAGLFLFASLLFCASCDHDELSSTNAGEESGELIPVKVSVGGINGFSNGEQSVTRANAQPQSIAIPFNDDYRLQVNIQASKSAPQTRAAVTPLKEGVRFRVLAYLQGIGTDKFKASADYEIQAGGILNQLSGDLNLPSGTYQFVCYSYNTSAPLPAFDGSTQLEVNDIGVGTDFLRTIVTQKVEGGGSGGTLNINFDHFCSSLNVKVDASRMGGDITDCSATLSGLKRSTASWNVSTTTLNVQPGDIPNDLSFAWDSPSESVIESDAQIVMPASNVDLTLRFPSITIGENTYTDKSVSLPKVKFEQGTSYTCTVNFVPAVVDLNSDGSTANCYIVLESNTQYSFDATIRGNGSNVPGINYSTLPDLATATEARVIWQTGGPTAVVESVSLENGKVVFTTGKAAEGNAVIGIFPTNSPAAECLWSWHIWRLQAVPGVVVTTKNPSPNTASPNVTVMDLNLGAYSNLESNDNVGALGLYYQWGRKDPFPGSASFNGGEPNNIYGSYNNNGVTGAWNGAYRIQTMPRSTGGTEAWAVKYPTTFITSIAGIPDWMITKNDNLWGTPWVAAGSIGGYNGNQGTKSIYDPCPIGYRVPPQDTWNLQKGSPRTSGNILAAGWFPAAGNRMHNTGALVNPFVGYYWSSSPYGNQSGLLHFNTSGGFKPQAYNYRSHAFSVRCVAE</sequence>
<name>A0A396C198_BACFG</name>
<dbReference type="RefSeq" id="WP_122329996.1">
    <property type="nucleotide sequence ID" value="NZ_JAQDYY010000001.1"/>
</dbReference>
<evidence type="ECO:0008006" key="4">
    <source>
        <dbReference type="Google" id="ProtNLM"/>
    </source>
</evidence>
<comment type="caution">
    <text evidence="2">The sequence shown here is derived from an EMBL/GenBank/DDBJ whole genome shotgun (WGS) entry which is preliminary data.</text>
</comment>